<feature type="region of interest" description="Disordered" evidence="1">
    <location>
        <begin position="115"/>
        <end position="200"/>
    </location>
</feature>
<dbReference type="EMBL" id="JASMQC010000011">
    <property type="protein sequence ID" value="KAK1941789.1"/>
    <property type="molecule type" value="Genomic_DNA"/>
</dbReference>
<reference evidence="2" key="1">
    <citation type="submission" date="2023-08" db="EMBL/GenBank/DDBJ databases">
        <title>Reference Genome Resource for the Citrus Pathogen Phytophthora citrophthora.</title>
        <authorList>
            <person name="Moller H."/>
            <person name="Coetzee B."/>
            <person name="Rose L.J."/>
            <person name="Van Niekerk J.M."/>
        </authorList>
    </citation>
    <scope>NUCLEOTIDE SEQUENCE</scope>
    <source>
        <strain evidence="2">STE-U-9442</strain>
    </source>
</reference>
<organism evidence="2 3">
    <name type="scientific">Phytophthora citrophthora</name>
    <dbReference type="NCBI Taxonomy" id="4793"/>
    <lineage>
        <taxon>Eukaryota</taxon>
        <taxon>Sar</taxon>
        <taxon>Stramenopiles</taxon>
        <taxon>Oomycota</taxon>
        <taxon>Peronosporomycetes</taxon>
        <taxon>Peronosporales</taxon>
        <taxon>Peronosporaceae</taxon>
        <taxon>Phytophthora</taxon>
    </lineage>
</organism>
<evidence type="ECO:0000313" key="2">
    <source>
        <dbReference type="EMBL" id="KAK1941789.1"/>
    </source>
</evidence>
<dbReference type="PANTHER" id="PTHR33324">
    <property type="entry name" value="EXPRESSED PROTEIN"/>
    <property type="match status" value="1"/>
</dbReference>
<accession>A0AAD9GMW7</accession>
<comment type="caution">
    <text evidence="2">The sequence shown here is derived from an EMBL/GenBank/DDBJ whole genome shotgun (WGS) entry which is preliminary data.</text>
</comment>
<proteinExistence type="predicted"/>
<keyword evidence="3" id="KW-1185">Reference proteome</keyword>
<dbReference type="PANTHER" id="PTHR33324:SF2">
    <property type="entry name" value="MYB_SANT-LIKE DNA-BINDING DOMAIN-CONTAINING PROTEIN"/>
    <property type="match status" value="1"/>
</dbReference>
<name>A0AAD9GMW7_9STRA</name>
<feature type="compositionally biased region" description="Basic residues" evidence="1">
    <location>
        <begin position="136"/>
        <end position="155"/>
    </location>
</feature>
<dbReference type="AlphaFoldDB" id="A0AAD9GMW7"/>
<gene>
    <name evidence="2" type="ORF">P3T76_006853</name>
</gene>
<sequence>MFGNLSPGNLLVSWLVTPGNYKRWTSQAKGPLEEEIVQLMVDHGIRDRSQRYVYDKIRNLKRSYMSAREYLMQQGQLTRFIEHKASQNVEKKAQRRCSYFRELSVLFECNGEVDAPQDESSGELHHNGDSDSNSARKTKTRKNLLQRGQGKRKLRCNPPVTSDEKPKKRGKREPSYPPSLLSARAPEDDEEVADGNRRTSSFLLPTDMMMTAQRLADQKLKNEEALGKCRLQAEQEREAIKTRAATLKWRHKLKQEGYSDEDIDYAAPL</sequence>
<evidence type="ECO:0000313" key="3">
    <source>
        <dbReference type="Proteomes" id="UP001259832"/>
    </source>
</evidence>
<protein>
    <submittedName>
        <fullName evidence="2">Uncharacterized protein</fullName>
    </submittedName>
</protein>
<evidence type="ECO:0000256" key="1">
    <source>
        <dbReference type="SAM" id="MobiDB-lite"/>
    </source>
</evidence>
<dbReference type="Proteomes" id="UP001259832">
    <property type="component" value="Unassembled WGS sequence"/>
</dbReference>